<dbReference type="OrthoDB" id="8052806at2759"/>
<dbReference type="Proteomes" id="UP000299102">
    <property type="component" value="Unassembled WGS sequence"/>
</dbReference>
<dbReference type="EMBL" id="BGZK01001825">
    <property type="protein sequence ID" value="GBP86926.1"/>
    <property type="molecule type" value="Genomic_DNA"/>
</dbReference>
<name>A0A4C1ZEC3_EUMVA</name>
<evidence type="ECO:0000313" key="1">
    <source>
        <dbReference type="EMBL" id="GBP86926.1"/>
    </source>
</evidence>
<keyword evidence="2" id="KW-1185">Reference proteome</keyword>
<accession>A0A4C1ZEC3</accession>
<comment type="caution">
    <text evidence="1">The sequence shown here is derived from an EMBL/GenBank/DDBJ whole genome shotgun (WGS) entry which is preliminary data.</text>
</comment>
<reference evidence="1 2" key="1">
    <citation type="journal article" date="2019" name="Commun. Biol.">
        <title>The bagworm genome reveals a unique fibroin gene that provides high tensile strength.</title>
        <authorList>
            <person name="Kono N."/>
            <person name="Nakamura H."/>
            <person name="Ohtoshi R."/>
            <person name="Tomita M."/>
            <person name="Numata K."/>
            <person name="Arakawa K."/>
        </authorList>
    </citation>
    <scope>NUCLEOTIDE SEQUENCE [LARGE SCALE GENOMIC DNA]</scope>
</reference>
<organism evidence="1 2">
    <name type="scientific">Eumeta variegata</name>
    <name type="common">Bagworm moth</name>
    <name type="synonym">Eumeta japonica</name>
    <dbReference type="NCBI Taxonomy" id="151549"/>
    <lineage>
        <taxon>Eukaryota</taxon>
        <taxon>Metazoa</taxon>
        <taxon>Ecdysozoa</taxon>
        <taxon>Arthropoda</taxon>
        <taxon>Hexapoda</taxon>
        <taxon>Insecta</taxon>
        <taxon>Pterygota</taxon>
        <taxon>Neoptera</taxon>
        <taxon>Endopterygota</taxon>
        <taxon>Lepidoptera</taxon>
        <taxon>Glossata</taxon>
        <taxon>Ditrysia</taxon>
        <taxon>Tineoidea</taxon>
        <taxon>Psychidae</taxon>
        <taxon>Oiketicinae</taxon>
        <taxon>Eumeta</taxon>
    </lineage>
</organism>
<proteinExistence type="predicted"/>
<sequence>MKRGSSTQLAALHRWDGFYEALTQEVSGDPKHSRFDLEKRALKILEEITVVFDAAARSGGTSLHHHLLPGPDLLQSLPGVLMRFQHEIAVAADV</sequence>
<gene>
    <name evidence="1" type="ORF">EVAR_60908_1</name>
</gene>
<dbReference type="AlphaFoldDB" id="A0A4C1ZEC3"/>
<evidence type="ECO:0000313" key="2">
    <source>
        <dbReference type="Proteomes" id="UP000299102"/>
    </source>
</evidence>
<protein>
    <submittedName>
        <fullName evidence="1">Uncharacterized protein</fullName>
    </submittedName>
</protein>